<organism evidence="16 17">
    <name type="scientific">Sphingomonas sanxanigenens DSM 19645 = NX02</name>
    <dbReference type="NCBI Taxonomy" id="1123269"/>
    <lineage>
        <taxon>Bacteria</taxon>
        <taxon>Pseudomonadati</taxon>
        <taxon>Pseudomonadota</taxon>
        <taxon>Alphaproteobacteria</taxon>
        <taxon>Sphingomonadales</taxon>
        <taxon>Sphingomonadaceae</taxon>
        <taxon>Sphingomonas</taxon>
    </lineage>
</organism>
<dbReference type="SUPFAM" id="SSF56935">
    <property type="entry name" value="Porins"/>
    <property type="match status" value="1"/>
</dbReference>
<evidence type="ECO:0000256" key="3">
    <source>
        <dbReference type="ARBA" id="ARBA00022452"/>
    </source>
</evidence>
<comment type="similarity">
    <text evidence="11 12">Belongs to the TonB-dependent receptor family.</text>
</comment>
<dbReference type="PANTHER" id="PTHR32552:SF81">
    <property type="entry name" value="TONB-DEPENDENT OUTER MEMBRANE RECEPTOR"/>
    <property type="match status" value="1"/>
</dbReference>
<keyword evidence="9 11" id="KW-0472">Membrane</keyword>
<keyword evidence="17" id="KW-1185">Reference proteome</keyword>
<dbReference type="CDD" id="cd01347">
    <property type="entry name" value="ligand_gated_channel"/>
    <property type="match status" value="1"/>
</dbReference>
<evidence type="ECO:0008006" key="18">
    <source>
        <dbReference type="Google" id="ProtNLM"/>
    </source>
</evidence>
<dbReference type="GO" id="GO:0006826">
    <property type="term" value="P:iron ion transport"/>
    <property type="evidence" value="ECO:0007669"/>
    <property type="project" value="UniProtKB-KW"/>
</dbReference>
<dbReference type="PANTHER" id="PTHR32552">
    <property type="entry name" value="FERRICHROME IRON RECEPTOR-RELATED"/>
    <property type="match status" value="1"/>
</dbReference>
<keyword evidence="5 11" id="KW-0812">Transmembrane</keyword>
<comment type="subcellular location">
    <subcellularLocation>
        <location evidence="1 11">Cell outer membrane</location>
        <topology evidence="1 11">Multi-pass membrane protein</topology>
    </subcellularLocation>
</comment>
<evidence type="ECO:0000256" key="2">
    <source>
        <dbReference type="ARBA" id="ARBA00022448"/>
    </source>
</evidence>
<keyword evidence="13" id="KW-0732">Signal</keyword>
<keyword evidence="8 12" id="KW-0798">TonB box</keyword>
<dbReference type="EMBL" id="CP006644">
    <property type="protein sequence ID" value="AHE55078.1"/>
    <property type="molecule type" value="Genomic_DNA"/>
</dbReference>
<keyword evidence="4" id="KW-0410">Iron transport</keyword>
<evidence type="ECO:0000256" key="9">
    <source>
        <dbReference type="ARBA" id="ARBA00023136"/>
    </source>
</evidence>
<evidence type="ECO:0000313" key="16">
    <source>
        <dbReference type="EMBL" id="AHE55078.1"/>
    </source>
</evidence>
<keyword evidence="10 11" id="KW-0998">Cell outer membrane</keyword>
<evidence type="ECO:0000256" key="4">
    <source>
        <dbReference type="ARBA" id="ARBA00022496"/>
    </source>
</evidence>
<dbReference type="PROSITE" id="PS52016">
    <property type="entry name" value="TONB_DEPENDENT_REC_3"/>
    <property type="match status" value="1"/>
</dbReference>
<keyword evidence="7" id="KW-0406">Ion transport</keyword>
<keyword evidence="2 11" id="KW-0813">Transport</keyword>
<evidence type="ECO:0000313" key="17">
    <source>
        <dbReference type="Proteomes" id="UP000018851"/>
    </source>
</evidence>
<feature type="signal peptide" evidence="13">
    <location>
        <begin position="1"/>
        <end position="28"/>
    </location>
</feature>
<protein>
    <recommendedName>
        <fullName evidence="18">TonB-denpendent receptor</fullName>
    </recommendedName>
</protein>
<evidence type="ECO:0000256" key="7">
    <source>
        <dbReference type="ARBA" id="ARBA00023065"/>
    </source>
</evidence>
<feature type="domain" description="TonB-dependent receptor plug" evidence="15">
    <location>
        <begin position="62"/>
        <end position="170"/>
    </location>
</feature>
<evidence type="ECO:0000256" key="12">
    <source>
        <dbReference type="RuleBase" id="RU003357"/>
    </source>
</evidence>
<evidence type="ECO:0000256" key="6">
    <source>
        <dbReference type="ARBA" id="ARBA00023004"/>
    </source>
</evidence>
<keyword evidence="6" id="KW-0408">Iron</keyword>
<dbReference type="Proteomes" id="UP000018851">
    <property type="component" value="Chromosome"/>
</dbReference>
<dbReference type="InterPro" id="IPR012910">
    <property type="entry name" value="Plug_dom"/>
</dbReference>
<evidence type="ECO:0000259" key="15">
    <source>
        <dbReference type="Pfam" id="PF07715"/>
    </source>
</evidence>
<dbReference type="eggNOG" id="COG4774">
    <property type="taxonomic scope" value="Bacteria"/>
</dbReference>
<proteinExistence type="inferred from homology"/>
<dbReference type="GO" id="GO:0009279">
    <property type="term" value="C:cell outer membrane"/>
    <property type="evidence" value="ECO:0007669"/>
    <property type="project" value="UniProtKB-SubCell"/>
</dbReference>
<keyword evidence="3 11" id="KW-1134">Transmembrane beta strand</keyword>
<feature type="domain" description="TonB-dependent receptor-like beta-barrel" evidence="14">
    <location>
        <begin position="270"/>
        <end position="726"/>
    </location>
</feature>
<feature type="chain" id="PRO_5004785432" description="TonB-denpendent receptor" evidence="13">
    <location>
        <begin position="29"/>
        <end position="763"/>
    </location>
</feature>
<evidence type="ECO:0000256" key="10">
    <source>
        <dbReference type="ARBA" id="ARBA00023237"/>
    </source>
</evidence>
<reference evidence="16 17" key="1">
    <citation type="submission" date="2013-07" db="EMBL/GenBank/DDBJ databases">
        <title>Completed genome of Sphingomonas sanxanigenens NX02.</title>
        <authorList>
            <person name="Ma T."/>
            <person name="Huang H."/>
            <person name="Wu M."/>
            <person name="Li X."/>
            <person name="Li G."/>
        </authorList>
    </citation>
    <scope>NUCLEOTIDE SEQUENCE [LARGE SCALE GENOMIC DNA]</scope>
    <source>
        <strain evidence="16 17">NX02</strain>
    </source>
</reference>
<dbReference type="AlphaFoldDB" id="W0AFN3"/>
<dbReference type="Pfam" id="PF07715">
    <property type="entry name" value="Plug"/>
    <property type="match status" value="1"/>
</dbReference>
<evidence type="ECO:0000256" key="8">
    <source>
        <dbReference type="ARBA" id="ARBA00023077"/>
    </source>
</evidence>
<dbReference type="Gene3D" id="2.40.170.20">
    <property type="entry name" value="TonB-dependent receptor, beta-barrel domain"/>
    <property type="match status" value="1"/>
</dbReference>
<evidence type="ECO:0000256" key="5">
    <source>
        <dbReference type="ARBA" id="ARBA00022692"/>
    </source>
</evidence>
<accession>W0AFN3</accession>
<dbReference type="KEGG" id="ssan:NX02_17000"/>
<name>W0AFN3_9SPHN</name>
<dbReference type="STRING" id="1123269.NX02_17000"/>
<dbReference type="HOGENOM" id="CLU_008287_15_0_5"/>
<dbReference type="InterPro" id="IPR039426">
    <property type="entry name" value="TonB-dep_rcpt-like"/>
</dbReference>
<evidence type="ECO:0000256" key="11">
    <source>
        <dbReference type="PROSITE-ProRule" id="PRU01360"/>
    </source>
</evidence>
<dbReference type="Pfam" id="PF00593">
    <property type="entry name" value="TonB_dep_Rec_b-barrel"/>
    <property type="match status" value="1"/>
</dbReference>
<evidence type="ECO:0000256" key="13">
    <source>
        <dbReference type="SAM" id="SignalP"/>
    </source>
</evidence>
<gene>
    <name evidence="16" type="ORF">NX02_17000</name>
</gene>
<evidence type="ECO:0000259" key="14">
    <source>
        <dbReference type="Pfam" id="PF00593"/>
    </source>
</evidence>
<evidence type="ECO:0000256" key="1">
    <source>
        <dbReference type="ARBA" id="ARBA00004571"/>
    </source>
</evidence>
<sequence>MMVRNIYKSALLFGSASVIALMPGVASAQSASADVSARAPAADGDEGLNDIVVVGEKRETTLQRAPLSITVVGNDELQRRNANELNDLNGIVPGLSISKSEGSARIIAIRGIGYETSANPNSQPGVAFHINGVYVAHVMALAQDLLDVERVEVLRGPQGTVFGQTSTGGAINVITKKPVLGEASGDVALSYGNYNYAKARAGLNIPISDTMAARVSAQYLRHDGYGKSIGVANRSEYDLDDANNLGLRGSLLWQPSSAFTAILSAQTFDTDRNGALQKNVLDTTPGARTVDQDYPSTFELKTRMVDLSLAYDLGEFATLKSVTAYQYMLKEQTADTDRLAGSFYVHTVRWNDRSKAFTQEVSLASQAGGPLDWTVGGFYLRQRALKDYLSLGSGPALTYQGMPIVFATYSPYQHTSVAGYGQATYHATDALSLTAGLRYSWDKTTGQPINFFNQFGPANPRRVTSDAFTGKLGVDYQITPTNMVYATLSRGYKPSGVNFNQGSVQVPQSYKKEMVDALEIGTKNEFFDRKVRLNASGFYYWYDDYQYTAEDPRVNSGGSWNIPHAEIYGAEFEASILPMDGLRFDGMLSLAKGEFKGDFFTIDSQGALAIRRAQAIALGLPQPYVTGYGYNPSIIAAVQNNLQNTNGNKVAKLPGVQGNFSTTYDADVGAGQLTLRGEVVYRGSFNSRIFDGGPLDRVPAYTLFNASVQYAPHDSAFTFSVSAQNLFDRNGVNSLFTDPYGALTTSVEYVNPRQVFGTVSYRF</sequence>
<dbReference type="InterPro" id="IPR036942">
    <property type="entry name" value="Beta-barrel_TonB_sf"/>
</dbReference>
<dbReference type="PATRIC" id="fig|1123269.5.peg.3325"/>
<dbReference type="InterPro" id="IPR000531">
    <property type="entry name" value="Beta-barrel_TonB"/>
</dbReference>